<dbReference type="Gene3D" id="3.40.1440.10">
    <property type="entry name" value="GIY-YIG endonuclease"/>
    <property type="match status" value="1"/>
</dbReference>
<accession>A0AAE3H4T0</accession>
<evidence type="ECO:0000313" key="5">
    <source>
        <dbReference type="Proteomes" id="UP001204144"/>
    </source>
</evidence>
<dbReference type="InterPro" id="IPR000305">
    <property type="entry name" value="GIY-YIG_endonuc"/>
</dbReference>
<gene>
    <name evidence="3" type="ORF">EGI31_13730</name>
    <name evidence="4" type="ORF">EGI31_14855</name>
</gene>
<evidence type="ECO:0000313" key="4">
    <source>
        <dbReference type="EMBL" id="MCP9764228.1"/>
    </source>
</evidence>
<comment type="similarity">
    <text evidence="1">Belongs to the UPF0213 family.</text>
</comment>
<dbReference type="PROSITE" id="PS50164">
    <property type="entry name" value="GIY_YIG"/>
    <property type="match status" value="1"/>
</dbReference>
<organism evidence="3 5">
    <name type="scientific">Lacihabitans soyangensis</name>
    <dbReference type="NCBI Taxonomy" id="869394"/>
    <lineage>
        <taxon>Bacteria</taxon>
        <taxon>Pseudomonadati</taxon>
        <taxon>Bacteroidota</taxon>
        <taxon>Cytophagia</taxon>
        <taxon>Cytophagales</taxon>
        <taxon>Leadbetterellaceae</taxon>
        <taxon>Lacihabitans</taxon>
    </lineage>
</organism>
<evidence type="ECO:0000256" key="1">
    <source>
        <dbReference type="ARBA" id="ARBA00007435"/>
    </source>
</evidence>
<sequence>MKTYYTYILQCSDGSFYVGMTSNLERRLQEHEFGVNEDAYTFNKRPVELKWFEEFSDVSQAIATEKQLKGWSRRKKIALIERDWENLVLYAKNYTQFGKDGASLSSD</sequence>
<proteinExistence type="inferred from homology"/>
<evidence type="ECO:0000313" key="3">
    <source>
        <dbReference type="EMBL" id="MCP9764011.1"/>
    </source>
</evidence>
<evidence type="ECO:0000259" key="2">
    <source>
        <dbReference type="PROSITE" id="PS50164"/>
    </source>
</evidence>
<dbReference type="Proteomes" id="UP001204144">
    <property type="component" value="Unassembled WGS sequence"/>
</dbReference>
<reference evidence="3 5" key="1">
    <citation type="submission" date="2018-11" db="EMBL/GenBank/DDBJ databases">
        <title>Novel bacteria species description.</title>
        <authorList>
            <person name="Han J.-H."/>
        </authorList>
    </citation>
    <scope>NUCLEOTIDE SEQUENCE [LARGE SCALE GENOMIC DNA]</scope>
    <source>
        <strain evidence="3 5">KCTC23259</strain>
    </source>
</reference>
<dbReference type="EMBL" id="RJUF01000113">
    <property type="protein sequence ID" value="MCP9764228.1"/>
    <property type="molecule type" value="Genomic_DNA"/>
</dbReference>
<comment type="caution">
    <text evidence="3">The sequence shown here is derived from an EMBL/GenBank/DDBJ whole genome shotgun (WGS) entry which is preliminary data.</text>
</comment>
<protein>
    <submittedName>
        <fullName evidence="3">GIY-YIG nuclease family protein</fullName>
    </submittedName>
</protein>
<keyword evidence="5" id="KW-1185">Reference proteome</keyword>
<name>A0AAE3H4T0_9BACT</name>
<dbReference type="EMBL" id="RJUF01000052">
    <property type="protein sequence ID" value="MCP9764011.1"/>
    <property type="molecule type" value="Genomic_DNA"/>
</dbReference>
<dbReference type="InterPro" id="IPR050190">
    <property type="entry name" value="UPF0213_domain"/>
</dbReference>
<dbReference type="InterPro" id="IPR035901">
    <property type="entry name" value="GIY-YIG_endonuc_sf"/>
</dbReference>
<dbReference type="AlphaFoldDB" id="A0AAE3H4T0"/>
<dbReference type="Pfam" id="PF01541">
    <property type="entry name" value="GIY-YIG"/>
    <property type="match status" value="1"/>
</dbReference>
<dbReference type="PANTHER" id="PTHR34477">
    <property type="entry name" value="UPF0213 PROTEIN YHBQ"/>
    <property type="match status" value="1"/>
</dbReference>
<dbReference type="SUPFAM" id="SSF82771">
    <property type="entry name" value="GIY-YIG endonuclease"/>
    <property type="match status" value="1"/>
</dbReference>
<dbReference type="PANTHER" id="PTHR34477:SF1">
    <property type="entry name" value="UPF0213 PROTEIN YHBQ"/>
    <property type="match status" value="1"/>
</dbReference>
<feature type="domain" description="GIY-YIG" evidence="2">
    <location>
        <begin position="2"/>
        <end position="78"/>
    </location>
</feature>
<dbReference type="RefSeq" id="WP_255037774.1">
    <property type="nucleotide sequence ID" value="NZ_RJUF01000052.1"/>
</dbReference>